<dbReference type="KEGG" id="hdi:HDIA_2821"/>
<feature type="transmembrane region" description="Helical" evidence="9">
    <location>
        <begin position="20"/>
        <end position="42"/>
    </location>
</feature>
<evidence type="ECO:0000256" key="1">
    <source>
        <dbReference type="ARBA" id="ARBA00004167"/>
    </source>
</evidence>
<keyword evidence="4 9" id="KW-0812">Transmembrane</keyword>
<comment type="subcellular location">
    <subcellularLocation>
        <location evidence="2">Cell membrane</location>
    </subcellularLocation>
    <subcellularLocation>
        <location evidence="1">Membrane</location>
        <topology evidence="1">Single-pass membrane protein</topology>
    </subcellularLocation>
</comment>
<evidence type="ECO:0000256" key="8">
    <source>
        <dbReference type="SAM" id="MobiDB-lite"/>
    </source>
</evidence>
<dbReference type="GO" id="GO:0044877">
    <property type="term" value="F:protein-containing complex binding"/>
    <property type="evidence" value="ECO:0007669"/>
    <property type="project" value="InterPro"/>
</dbReference>
<evidence type="ECO:0000313" key="12">
    <source>
        <dbReference type="Proteomes" id="UP000223606"/>
    </source>
</evidence>
<dbReference type="Pfam" id="PF09976">
    <property type="entry name" value="TPR_21"/>
    <property type="match status" value="1"/>
</dbReference>
<accession>A0A2C9D7R5</accession>
<keyword evidence="12" id="KW-1185">Reference proteome</keyword>
<sequence length="235" mass="25541">MVDLFNEVSEDLRRDRLNRLWARYGLYVIALAVLIVLATAGWRAWLYYEKEQADATAVDYIAAVAKANEGDHKAAIAALDAVAAKGPSGYTTLARFRAAAETMASGDEEGALKAWQALADDRSLSAELKDLARYRAAMIAVDSEDYDTFSKRVASLTTDGNPWKPYAEELKAISAIKVQKWEDARTALEAITHEMSVPQDVESRAQILMELVTGKIGPKPDAAGGNGEKKEGSGT</sequence>
<dbReference type="PANTHER" id="PTHR38035">
    <property type="entry name" value="UPF0070 PROTEIN YFGM"/>
    <property type="match status" value="1"/>
</dbReference>
<dbReference type="Proteomes" id="UP000223606">
    <property type="component" value="Chromosome 1"/>
</dbReference>
<evidence type="ECO:0000256" key="7">
    <source>
        <dbReference type="ARBA" id="ARBA00023186"/>
    </source>
</evidence>
<protein>
    <recommendedName>
        <fullName evidence="10">Ancillary SecYEG translocon subunit/Cell division coordinator CpoB TPR domain-containing protein</fullName>
    </recommendedName>
</protein>
<evidence type="ECO:0000313" key="11">
    <source>
        <dbReference type="EMBL" id="SON56362.1"/>
    </source>
</evidence>
<evidence type="ECO:0000256" key="9">
    <source>
        <dbReference type="SAM" id="Phobius"/>
    </source>
</evidence>
<evidence type="ECO:0000256" key="6">
    <source>
        <dbReference type="ARBA" id="ARBA00023136"/>
    </source>
</evidence>
<dbReference type="RefSeq" id="WP_099556749.1">
    <property type="nucleotide sequence ID" value="NZ_LT960614.1"/>
</dbReference>
<dbReference type="GO" id="GO:0005886">
    <property type="term" value="C:plasma membrane"/>
    <property type="evidence" value="ECO:0007669"/>
    <property type="project" value="UniProtKB-SubCell"/>
</dbReference>
<keyword evidence="5 9" id="KW-1133">Transmembrane helix</keyword>
<name>A0A2C9D7R5_9HYPH</name>
<feature type="region of interest" description="Disordered" evidence="8">
    <location>
        <begin position="216"/>
        <end position="235"/>
    </location>
</feature>
<evidence type="ECO:0000256" key="2">
    <source>
        <dbReference type="ARBA" id="ARBA00004236"/>
    </source>
</evidence>
<gene>
    <name evidence="11" type="ORF">HDIA_2821</name>
</gene>
<keyword evidence="7" id="KW-0143">Chaperone</keyword>
<dbReference type="AlphaFoldDB" id="A0A2C9D7R5"/>
<dbReference type="InterPro" id="IPR018704">
    <property type="entry name" value="SecYEG/CpoB_TPR"/>
</dbReference>
<evidence type="ECO:0000256" key="4">
    <source>
        <dbReference type="ARBA" id="ARBA00022692"/>
    </source>
</evidence>
<evidence type="ECO:0000256" key="3">
    <source>
        <dbReference type="ARBA" id="ARBA00022475"/>
    </source>
</evidence>
<proteinExistence type="predicted"/>
<evidence type="ECO:0000259" key="10">
    <source>
        <dbReference type="Pfam" id="PF09976"/>
    </source>
</evidence>
<keyword evidence="3" id="KW-1003">Cell membrane</keyword>
<dbReference type="InterPro" id="IPR026039">
    <property type="entry name" value="YfgM"/>
</dbReference>
<dbReference type="OrthoDB" id="7173339at2"/>
<dbReference type="PANTHER" id="PTHR38035:SF1">
    <property type="entry name" value="ANCILLARY SECYEG TRANSLOCON SUBUNIT"/>
    <property type="match status" value="1"/>
</dbReference>
<reference evidence="12" key="1">
    <citation type="submission" date="2017-09" db="EMBL/GenBank/DDBJ databases">
        <title>Genome sequence of Nannocystis excedens DSM 71.</title>
        <authorList>
            <person name="Blom J."/>
        </authorList>
    </citation>
    <scope>NUCLEOTIDE SEQUENCE [LARGE SCALE GENOMIC DNA]</scope>
    <source>
        <strain evidence="12">type strain: E19</strain>
    </source>
</reference>
<keyword evidence="6 9" id="KW-0472">Membrane</keyword>
<feature type="domain" description="Ancillary SecYEG translocon subunit/Cell division coordinator CpoB TPR" evidence="10">
    <location>
        <begin position="20"/>
        <end position="195"/>
    </location>
</feature>
<organism evidence="11 12">
    <name type="scientific">Hartmannibacter diazotrophicus</name>
    <dbReference type="NCBI Taxonomy" id="1482074"/>
    <lineage>
        <taxon>Bacteria</taxon>
        <taxon>Pseudomonadati</taxon>
        <taxon>Pseudomonadota</taxon>
        <taxon>Alphaproteobacteria</taxon>
        <taxon>Hyphomicrobiales</taxon>
        <taxon>Pleomorphomonadaceae</taxon>
        <taxon>Hartmannibacter</taxon>
    </lineage>
</organism>
<dbReference type="EMBL" id="LT960614">
    <property type="protein sequence ID" value="SON56362.1"/>
    <property type="molecule type" value="Genomic_DNA"/>
</dbReference>
<evidence type="ECO:0000256" key="5">
    <source>
        <dbReference type="ARBA" id="ARBA00022989"/>
    </source>
</evidence>